<dbReference type="SUPFAM" id="SSF82771">
    <property type="entry name" value="GIY-YIG endonuclease"/>
    <property type="match status" value="1"/>
</dbReference>
<dbReference type="GO" id="GO:0004519">
    <property type="term" value="F:endonuclease activity"/>
    <property type="evidence" value="ECO:0007669"/>
    <property type="project" value="UniProtKB-KW"/>
</dbReference>
<dbReference type="CDD" id="cd10456">
    <property type="entry name" value="GIY-YIG_UPF0213"/>
    <property type="match status" value="1"/>
</dbReference>
<dbReference type="Proteomes" id="UP000231579">
    <property type="component" value="Unassembled WGS sequence"/>
</dbReference>
<dbReference type="PANTHER" id="PTHR34477">
    <property type="entry name" value="UPF0213 PROTEIN YHBQ"/>
    <property type="match status" value="1"/>
</dbReference>
<proteinExistence type="inferred from homology"/>
<dbReference type="PANTHER" id="PTHR34477:SF1">
    <property type="entry name" value="UPF0213 PROTEIN YHBQ"/>
    <property type="match status" value="1"/>
</dbReference>
<evidence type="ECO:0000256" key="1">
    <source>
        <dbReference type="ARBA" id="ARBA00007435"/>
    </source>
</evidence>
<dbReference type="EMBL" id="PFEM01000012">
    <property type="protein sequence ID" value="PJE70209.1"/>
    <property type="molecule type" value="Genomic_DNA"/>
</dbReference>
<keyword evidence="3" id="KW-0378">Hydrolase</keyword>
<evidence type="ECO:0000259" key="2">
    <source>
        <dbReference type="PROSITE" id="PS50164"/>
    </source>
</evidence>
<dbReference type="InterPro" id="IPR000305">
    <property type="entry name" value="GIY-YIG_endonuc"/>
</dbReference>
<sequence>MRWFVYIVKCLDRSLYTGITTNLDRRIWQHNNKLGAKSIRGKLPVKLIYQELWNSRQEAAKREREIKGWKREEKLSFLKLNS</sequence>
<accession>A0A2M8L7J7</accession>
<dbReference type="InterPro" id="IPR050190">
    <property type="entry name" value="UPF0213_domain"/>
</dbReference>
<dbReference type="AlphaFoldDB" id="A0A2M8L7J7"/>
<comment type="similarity">
    <text evidence="1">Belongs to the UPF0213 family.</text>
</comment>
<feature type="domain" description="GIY-YIG" evidence="2">
    <location>
        <begin position="1"/>
        <end position="76"/>
    </location>
</feature>
<evidence type="ECO:0000313" key="3">
    <source>
        <dbReference type="EMBL" id="PJE70209.1"/>
    </source>
</evidence>
<gene>
    <name evidence="3" type="ORF">COU97_00895</name>
</gene>
<dbReference type="Gene3D" id="3.40.1440.10">
    <property type="entry name" value="GIY-YIG endonuclease"/>
    <property type="match status" value="1"/>
</dbReference>
<dbReference type="InterPro" id="IPR035901">
    <property type="entry name" value="GIY-YIG_endonuc_sf"/>
</dbReference>
<dbReference type="Pfam" id="PF01541">
    <property type="entry name" value="GIY-YIG"/>
    <property type="match status" value="1"/>
</dbReference>
<organism evidence="3 4">
    <name type="scientific">Candidatus Shapirobacteria bacterium CG10_big_fil_rev_8_21_14_0_10_48_15</name>
    <dbReference type="NCBI Taxonomy" id="1974484"/>
    <lineage>
        <taxon>Bacteria</taxon>
        <taxon>Candidatus Shapironibacteriota</taxon>
    </lineage>
</organism>
<keyword evidence="3" id="KW-0255">Endonuclease</keyword>
<protein>
    <submittedName>
        <fullName evidence="3">Endonuclease</fullName>
    </submittedName>
</protein>
<dbReference type="PROSITE" id="PS50164">
    <property type="entry name" value="GIY_YIG"/>
    <property type="match status" value="1"/>
</dbReference>
<evidence type="ECO:0000313" key="4">
    <source>
        <dbReference type="Proteomes" id="UP000231579"/>
    </source>
</evidence>
<name>A0A2M8L7J7_9BACT</name>
<comment type="caution">
    <text evidence="3">The sequence shown here is derived from an EMBL/GenBank/DDBJ whole genome shotgun (WGS) entry which is preliminary data.</text>
</comment>
<keyword evidence="3" id="KW-0540">Nuclease</keyword>
<reference evidence="4" key="1">
    <citation type="submission" date="2017-09" db="EMBL/GenBank/DDBJ databases">
        <title>Depth-based differentiation of microbial function through sediment-hosted aquifers and enrichment of novel symbionts in the deep terrestrial subsurface.</title>
        <authorList>
            <person name="Probst A.J."/>
            <person name="Ladd B."/>
            <person name="Jarett J.K."/>
            <person name="Geller-Mcgrath D.E."/>
            <person name="Sieber C.M.K."/>
            <person name="Emerson J.B."/>
            <person name="Anantharaman K."/>
            <person name="Thomas B.C."/>
            <person name="Malmstrom R."/>
            <person name="Stieglmeier M."/>
            <person name="Klingl A."/>
            <person name="Woyke T."/>
            <person name="Ryan C.M."/>
            <person name="Banfield J.F."/>
        </authorList>
    </citation>
    <scope>NUCLEOTIDE SEQUENCE [LARGE SCALE GENOMIC DNA]</scope>
</reference>